<dbReference type="AlphaFoldDB" id="A0A158R7Q7"/>
<feature type="domain" description="CDT1 Geminin-binding" evidence="4">
    <location>
        <begin position="234"/>
        <end position="409"/>
    </location>
</feature>
<dbReference type="GO" id="GO:0071163">
    <property type="term" value="P:DNA replication preinitiation complex assembly"/>
    <property type="evidence" value="ECO:0007669"/>
    <property type="project" value="InterPro"/>
</dbReference>
<dbReference type="Pfam" id="PF16679">
    <property type="entry name" value="CDT1_C"/>
    <property type="match status" value="1"/>
</dbReference>
<feature type="region of interest" description="Disordered" evidence="3">
    <location>
        <begin position="450"/>
        <end position="469"/>
    </location>
</feature>
<evidence type="ECO:0000256" key="2">
    <source>
        <dbReference type="ARBA" id="ARBA00023306"/>
    </source>
</evidence>
<keyword evidence="2" id="KW-0131">Cell cycle</keyword>
<protein>
    <submittedName>
        <fullName evidence="7">CDT1 domain-containing protein</fullName>
    </submittedName>
</protein>
<dbReference type="WBParaSite" id="TASK_0000422801-mRNA-1">
    <property type="protein sequence ID" value="TASK_0000422801-mRNA-1"/>
    <property type="gene ID" value="TASK_0000422801"/>
</dbReference>
<evidence type="ECO:0000256" key="3">
    <source>
        <dbReference type="SAM" id="MobiDB-lite"/>
    </source>
</evidence>
<keyword evidence="6" id="KW-1185">Reference proteome</keyword>
<dbReference type="GO" id="GO:0070182">
    <property type="term" value="F:DNA polymerase binding"/>
    <property type="evidence" value="ECO:0007669"/>
    <property type="project" value="TreeGrafter"/>
</dbReference>
<comment type="similarity">
    <text evidence="1">Belongs to the Cdt1 family.</text>
</comment>
<dbReference type="STRING" id="60517.A0A158R7Q7"/>
<dbReference type="InterPro" id="IPR014939">
    <property type="entry name" value="CDT1_Gemini-bd-like"/>
</dbReference>
<dbReference type="Gene3D" id="1.10.10.1420">
    <property type="entry name" value="DNA replication factor Cdt1, C-terminal WH domain"/>
    <property type="match status" value="1"/>
</dbReference>
<dbReference type="GO" id="GO:0030174">
    <property type="term" value="P:regulation of DNA-templated DNA replication initiation"/>
    <property type="evidence" value="ECO:0007669"/>
    <property type="project" value="InterPro"/>
</dbReference>
<dbReference type="PANTHER" id="PTHR28637">
    <property type="entry name" value="DNA REPLICATION FACTOR CDT1"/>
    <property type="match status" value="1"/>
</dbReference>
<accession>A0A158R7Q7</accession>
<name>A0A158R7Q7_TAEAS</name>
<dbReference type="SMART" id="SM01075">
    <property type="entry name" value="CDT1"/>
    <property type="match status" value="1"/>
</dbReference>
<dbReference type="GO" id="GO:0003677">
    <property type="term" value="F:DNA binding"/>
    <property type="evidence" value="ECO:0007669"/>
    <property type="project" value="InterPro"/>
</dbReference>
<dbReference type="Pfam" id="PF08839">
    <property type="entry name" value="CDT1"/>
    <property type="match status" value="1"/>
</dbReference>
<evidence type="ECO:0000313" key="5">
    <source>
        <dbReference type="EMBL" id="VDK33087.1"/>
    </source>
</evidence>
<evidence type="ECO:0000259" key="4">
    <source>
        <dbReference type="SMART" id="SM01075"/>
    </source>
</evidence>
<dbReference type="PANTHER" id="PTHR28637:SF1">
    <property type="entry name" value="DNA REPLICATION FACTOR CDT1"/>
    <property type="match status" value="1"/>
</dbReference>
<evidence type="ECO:0000313" key="7">
    <source>
        <dbReference type="WBParaSite" id="TASK_0000422801-mRNA-1"/>
    </source>
</evidence>
<dbReference type="GO" id="GO:0000278">
    <property type="term" value="P:mitotic cell cycle"/>
    <property type="evidence" value="ECO:0007669"/>
    <property type="project" value="TreeGrafter"/>
</dbReference>
<dbReference type="OrthoDB" id="341730at2759"/>
<dbReference type="GO" id="GO:0000076">
    <property type="term" value="P:DNA replication checkpoint signaling"/>
    <property type="evidence" value="ECO:0007669"/>
    <property type="project" value="TreeGrafter"/>
</dbReference>
<sequence>MSSRLTNYFGVRRCGTPASAKNKSLLEGAGSQISKATSVDSTPVQIASTPCISNGSRLKSKQDGVLHKTKGTRTARTRNAVDKARSTQKKLPAHVRFAYLARKEAIGTTGSLSLTVSNERGISVFQCSQSPVCKGTREGAELVKPIGSIESGIPPPKDETVSEIIQIKDDSKEQVVPQDPIQSGAIPIQEHLKDVFKSGIPKEIQALTKSDATATERVESGIASGSPFPSASHLPYHMERLLELFRTCETLVSTLHNRSEVCSFDKIKPAVQEVVRCDFTEVTIGKFSAVYPLAYSFRYDRQQDKITRLPLSTYTLVLVPNLRTDGTQMAYDSPSKGHLVFTGTRLIQRRHIFLNSLLLRVKKAHREFLMRRFGLSEEDLPEDSSLRRWHPAFALDTVVPEVEPVPLPPRPLNGVGDDAKITSASEAVATFRARALFREARICEKLASEEGAGEQLEPPTATAAAAGPSKASNSAVLKGVSAALLAKVRERERQLNLSILTQPVVSASERAAYSALPVTITQIWRELRGASRRPVPISLIATRLAQSSGSGLSLDEAMVRIERLLTLMPDWVEKVAWARPHLRFKGDSADRPLKEVIDEAKAKAARRDAS</sequence>
<reference evidence="5 6" key="2">
    <citation type="submission" date="2018-11" db="EMBL/GenBank/DDBJ databases">
        <authorList>
            <consortium name="Pathogen Informatics"/>
        </authorList>
    </citation>
    <scope>NUCLEOTIDE SEQUENCE [LARGE SCALE GENOMIC DNA]</scope>
</reference>
<dbReference type="InterPro" id="IPR036390">
    <property type="entry name" value="WH_DNA-bd_sf"/>
</dbReference>
<evidence type="ECO:0000313" key="6">
    <source>
        <dbReference type="Proteomes" id="UP000282613"/>
    </source>
</evidence>
<gene>
    <name evidence="5" type="ORF">TASK_LOCUS4229</name>
</gene>
<dbReference type="GO" id="GO:0005634">
    <property type="term" value="C:nucleus"/>
    <property type="evidence" value="ECO:0007669"/>
    <property type="project" value="TreeGrafter"/>
</dbReference>
<dbReference type="CDD" id="cd08674">
    <property type="entry name" value="Cdt1_m"/>
    <property type="match status" value="1"/>
</dbReference>
<dbReference type="InterPro" id="IPR032054">
    <property type="entry name" value="Cdt1_C"/>
</dbReference>
<organism evidence="7">
    <name type="scientific">Taenia asiatica</name>
    <name type="common">Asian tapeworm</name>
    <dbReference type="NCBI Taxonomy" id="60517"/>
    <lineage>
        <taxon>Eukaryota</taxon>
        <taxon>Metazoa</taxon>
        <taxon>Spiralia</taxon>
        <taxon>Lophotrochozoa</taxon>
        <taxon>Platyhelminthes</taxon>
        <taxon>Cestoda</taxon>
        <taxon>Eucestoda</taxon>
        <taxon>Cyclophyllidea</taxon>
        <taxon>Taeniidae</taxon>
        <taxon>Taenia</taxon>
    </lineage>
</organism>
<reference evidence="7" key="1">
    <citation type="submission" date="2016-04" db="UniProtKB">
        <authorList>
            <consortium name="WormBaseParasite"/>
        </authorList>
    </citation>
    <scope>IDENTIFICATION</scope>
</reference>
<feature type="compositionally biased region" description="Low complexity" evidence="3">
    <location>
        <begin position="458"/>
        <end position="469"/>
    </location>
</feature>
<proteinExistence type="inferred from homology"/>
<dbReference type="EMBL" id="UYRS01018335">
    <property type="protein sequence ID" value="VDK33087.1"/>
    <property type="molecule type" value="Genomic_DNA"/>
</dbReference>
<dbReference type="InterPro" id="IPR045173">
    <property type="entry name" value="Cdt1"/>
</dbReference>
<dbReference type="SUPFAM" id="SSF46785">
    <property type="entry name" value="Winged helix' DNA-binding domain"/>
    <property type="match status" value="1"/>
</dbReference>
<evidence type="ECO:0000256" key="1">
    <source>
        <dbReference type="ARBA" id="ARBA00008356"/>
    </source>
</evidence>
<dbReference type="InterPro" id="IPR038090">
    <property type="entry name" value="Cdt1_C_WH_dom_sf"/>
</dbReference>
<dbReference type="Proteomes" id="UP000282613">
    <property type="component" value="Unassembled WGS sequence"/>
</dbReference>